<organism evidence="1 2">
    <name type="scientific">Hyphomicrobium denitrificans 1NES1</name>
    <dbReference type="NCBI Taxonomy" id="670307"/>
    <lineage>
        <taxon>Bacteria</taxon>
        <taxon>Pseudomonadati</taxon>
        <taxon>Pseudomonadota</taxon>
        <taxon>Alphaproteobacteria</taxon>
        <taxon>Hyphomicrobiales</taxon>
        <taxon>Hyphomicrobiaceae</taxon>
        <taxon>Hyphomicrobium</taxon>
    </lineage>
</organism>
<dbReference type="Proteomes" id="UP000005952">
    <property type="component" value="Chromosome"/>
</dbReference>
<dbReference type="InterPro" id="IPR013078">
    <property type="entry name" value="His_Pase_superF_clade-1"/>
</dbReference>
<keyword evidence="2" id="KW-1185">Reference proteome</keyword>
<accession>N0B373</accession>
<evidence type="ECO:0000313" key="2">
    <source>
        <dbReference type="Proteomes" id="UP000005952"/>
    </source>
</evidence>
<dbReference type="SUPFAM" id="SSF53254">
    <property type="entry name" value="Phosphoglycerate mutase-like"/>
    <property type="match status" value="1"/>
</dbReference>
<dbReference type="AlphaFoldDB" id="N0B373"/>
<protein>
    <submittedName>
        <fullName evidence="1">Phosphohistidine phosphatase SixA</fullName>
    </submittedName>
</protein>
<dbReference type="PANTHER" id="PTHR47623:SF1">
    <property type="entry name" value="OS09G0287300 PROTEIN"/>
    <property type="match status" value="1"/>
</dbReference>
<dbReference type="Gene3D" id="3.40.50.1240">
    <property type="entry name" value="Phosphoglycerate mutase-like"/>
    <property type="match status" value="1"/>
</dbReference>
<dbReference type="PANTHER" id="PTHR47623">
    <property type="entry name" value="OS09G0287300 PROTEIN"/>
    <property type="match status" value="1"/>
</dbReference>
<dbReference type="EMBL" id="CP005587">
    <property type="protein sequence ID" value="AGK57959.1"/>
    <property type="molecule type" value="Genomic_DNA"/>
</dbReference>
<name>N0B373_9HYPH</name>
<dbReference type="Pfam" id="PF00300">
    <property type="entry name" value="His_Phos_1"/>
    <property type="match status" value="1"/>
</dbReference>
<dbReference type="SMART" id="SM00855">
    <property type="entry name" value="PGAM"/>
    <property type="match status" value="1"/>
</dbReference>
<dbReference type="KEGG" id="hdt:HYPDE_31423"/>
<reference evidence="1 2" key="1">
    <citation type="journal article" date="2013" name="Genome Announc.">
        <title>Genome sequences for three denitrifying bacterial strains isolated from a uranium- and nitrate-contaminated subsurface environment.</title>
        <authorList>
            <person name="Venkatramanan R."/>
            <person name="Prakash O."/>
            <person name="Woyke T."/>
            <person name="Chain P."/>
            <person name="Goodwin L.A."/>
            <person name="Watson D."/>
            <person name="Brooks S."/>
            <person name="Kostka J.E."/>
            <person name="Green S.J."/>
        </authorList>
    </citation>
    <scope>NUCLEOTIDE SEQUENCE [LARGE SCALE GENOMIC DNA]</scope>
    <source>
        <strain evidence="1 2">1NES1</strain>
    </source>
</reference>
<dbReference type="CDD" id="cd07067">
    <property type="entry name" value="HP_PGM_like"/>
    <property type="match status" value="1"/>
</dbReference>
<gene>
    <name evidence="1" type="ORF">HYPDE_31423</name>
</gene>
<sequence length="184" mass="20682">MRRHPQRQLRIRMLSLALLRHAKSSWEASHLDDFDRPLNARGRAAAPIMGETLRSFPFVPEIILCSPAKRTRETLHLIEPSFGHPHGHVLFEDQLYLTSADTLLERLRHVSATAKTVLMIGHNPGLHELALMLTGRGDAKSISRLEDKFPTAALAILTFPETAWRDVGPSSGRLEGFITPRDRS</sequence>
<proteinExistence type="predicted"/>
<dbReference type="HOGENOM" id="CLU_084603_2_3_5"/>
<evidence type="ECO:0000313" key="1">
    <source>
        <dbReference type="EMBL" id="AGK57959.1"/>
    </source>
</evidence>
<dbReference type="STRING" id="670307.HYPDE_31423"/>
<dbReference type="InterPro" id="IPR029033">
    <property type="entry name" value="His_PPase_superfam"/>
</dbReference>
<dbReference type="eggNOG" id="COG2062">
    <property type="taxonomic scope" value="Bacteria"/>
</dbReference>